<comment type="subcellular location">
    <subcellularLocation>
        <location evidence="2">Cell membrane</location>
        <topology evidence="2">Multi-pass membrane protein</topology>
    </subcellularLocation>
</comment>
<name>A0A2H0A5R0_9BACT</name>
<protein>
    <recommendedName>
        <fullName evidence="2">NADH-quinone oxidoreductase subunit J</fullName>
        <ecNumber evidence="2">7.1.1.-</ecNumber>
    </recommendedName>
</protein>
<keyword evidence="3" id="KW-0830">Ubiquinone</keyword>
<dbReference type="EC" id="7.1.1.-" evidence="2"/>
<dbReference type="GO" id="GO:0005886">
    <property type="term" value="C:plasma membrane"/>
    <property type="evidence" value="ECO:0007669"/>
    <property type="project" value="UniProtKB-SubCell"/>
</dbReference>
<keyword evidence="2" id="KW-1133">Transmembrane helix</keyword>
<comment type="function">
    <text evidence="2">NDH-1 shuttles electrons from NADH, via FMN and iron-sulfur (Fe-S) centers, to quinones in the respiratory chain. Couples the redox reaction to proton translocation (for every two electrons transferred, four hydrogen ions are translocated across the cytoplasmic membrane), and thus conserves the redox energy in a proton gradient.</text>
</comment>
<dbReference type="InterPro" id="IPR001457">
    <property type="entry name" value="NADH_UbQ/plastoQ_OxRdtase_su6"/>
</dbReference>
<accession>A0A2H0A5R0</accession>
<comment type="caution">
    <text evidence="3">The sequence shown here is derived from an EMBL/GenBank/DDBJ whole genome shotgun (WGS) entry which is preliminary data.</text>
</comment>
<comment type="catalytic activity">
    <reaction evidence="2">
        <text>a quinone + NADH + 5 H(+)(in) = a quinol + NAD(+) + 4 H(+)(out)</text>
        <dbReference type="Rhea" id="RHEA:57888"/>
        <dbReference type="ChEBI" id="CHEBI:15378"/>
        <dbReference type="ChEBI" id="CHEBI:24646"/>
        <dbReference type="ChEBI" id="CHEBI:57540"/>
        <dbReference type="ChEBI" id="CHEBI:57945"/>
        <dbReference type="ChEBI" id="CHEBI:132124"/>
    </reaction>
</comment>
<dbReference type="GO" id="GO:0048038">
    <property type="term" value="F:quinone binding"/>
    <property type="evidence" value="ECO:0007669"/>
    <property type="project" value="UniProtKB-UniRule"/>
</dbReference>
<evidence type="ECO:0000313" key="3">
    <source>
        <dbReference type="EMBL" id="PIP40777.1"/>
    </source>
</evidence>
<dbReference type="GO" id="GO:0008137">
    <property type="term" value="F:NADH dehydrogenase (ubiquinone) activity"/>
    <property type="evidence" value="ECO:0007669"/>
    <property type="project" value="UniProtKB-UniRule"/>
</dbReference>
<comment type="similarity">
    <text evidence="1 2">Belongs to the complex I subunit 6 family.</text>
</comment>
<feature type="transmembrane region" description="Helical" evidence="2">
    <location>
        <begin position="43"/>
        <end position="61"/>
    </location>
</feature>
<dbReference type="Gene3D" id="1.20.120.1200">
    <property type="entry name" value="NADH-ubiquinone/plastoquinone oxidoreductase chain 6, subunit NuoJ"/>
    <property type="match status" value="1"/>
</dbReference>
<keyword evidence="2" id="KW-1003">Cell membrane</keyword>
<dbReference type="Proteomes" id="UP000231067">
    <property type="component" value="Unassembled WGS sequence"/>
</dbReference>
<feature type="transmembrane region" description="Helical" evidence="2">
    <location>
        <begin position="12"/>
        <end position="36"/>
    </location>
</feature>
<reference evidence="3 4" key="1">
    <citation type="submission" date="2017-09" db="EMBL/GenBank/DDBJ databases">
        <title>Depth-based differentiation of microbial function through sediment-hosted aquifers and enrichment of novel symbionts in the deep terrestrial subsurface.</title>
        <authorList>
            <person name="Probst A.J."/>
            <person name="Ladd B."/>
            <person name="Jarett J.K."/>
            <person name="Geller-Mcgrath D.E."/>
            <person name="Sieber C.M."/>
            <person name="Emerson J.B."/>
            <person name="Anantharaman K."/>
            <person name="Thomas B.C."/>
            <person name="Malmstrom R."/>
            <person name="Stieglmeier M."/>
            <person name="Klingl A."/>
            <person name="Woyke T."/>
            <person name="Ryan C.M."/>
            <person name="Banfield J.F."/>
        </authorList>
    </citation>
    <scope>NUCLEOTIDE SEQUENCE [LARGE SCALE GENOMIC DNA]</scope>
    <source>
        <strain evidence="3">CG23_combo_of_CG06-09_8_20_14_all_40_23</strain>
    </source>
</reference>
<keyword evidence="2" id="KW-0812">Transmembrane</keyword>
<evidence type="ECO:0000256" key="2">
    <source>
        <dbReference type="RuleBase" id="RU004429"/>
    </source>
</evidence>
<evidence type="ECO:0000256" key="1">
    <source>
        <dbReference type="ARBA" id="ARBA00005698"/>
    </source>
</evidence>
<keyword evidence="2" id="KW-0874">Quinone</keyword>
<evidence type="ECO:0000313" key="4">
    <source>
        <dbReference type="Proteomes" id="UP000231067"/>
    </source>
</evidence>
<dbReference type="PANTHER" id="PTHR33269">
    <property type="entry name" value="NADH-UBIQUINONE OXIDOREDUCTASE CHAIN 6"/>
    <property type="match status" value="1"/>
</dbReference>
<dbReference type="AlphaFoldDB" id="A0A2H0A5R0"/>
<proteinExistence type="inferred from homology"/>
<feature type="transmembrane region" description="Helical" evidence="2">
    <location>
        <begin position="67"/>
        <end position="90"/>
    </location>
</feature>
<feature type="transmembrane region" description="Helical" evidence="2">
    <location>
        <begin position="102"/>
        <end position="122"/>
    </location>
</feature>
<keyword evidence="2" id="KW-0520">NAD</keyword>
<feature type="transmembrane region" description="Helical" evidence="2">
    <location>
        <begin position="149"/>
        <end position="170"/>
    </location>
</feature>
<gene>
    <name evidence="3" type="ORF">COX18_05680</name>
</gene>
<sequence length="175" mass="19143">MKMMMNIDAICSWLLPNMAFFILAVIGIVCGVLVVTVRNLVHAVLFLAVFLLSVAGLFITLNAEFLAIIQVFIFVGAIVVLFMFLIMLTYRVSDMAVPQGNKLKGVAIVTSSVLFCLIFYILKAMKWNEVSVPITGDISQIGKLLLGQFVLPFELVSFVLLVALIGAIVIGRKGE</sequence>
<dbReference type="InterPro" id="IPR042106">
    <property type="entry name" value="Nuo/plastoQ_OxRdtase_6_NuoJ"/>
</dbReference>
<keyword evidence="2" id="KW-0472">Membrane</keyword>
<organism evidence="3 4">
    <name type="scientific">Candidatus Desantisbacteria bacterium CG23_combo_of_CG06-09_8_20_14_all_40_23</name>
    <dbReference type="NCBI Taxonomy" id="1974550"/>
    <lineage>
        <taxon>Bacteria</taxon>
        <taxon>Candidatus Desantisiibacteriota</taxon>
    </lineage>
</organism>
<dbReference type="Pfam" id="PF00499">
    <property type="entry name" value="Oxidored_q3"/>
    <property type="match status" value="1"/>
</dbReference>
<dbReference type="EMBL" id="PCSH01000100">
    <property type="protein sequence ID" value="PIP40777.1"/>
    <property type="molecule type" value="Genomic_DNA"/>
</dbReference>
<dbReference type="PANTHER" id="PTHR33269:SF17">
    <property type="entry name" value="NADH-UBIQUINONE OXIDOREDUCTASE CHAIN 6"/>
    <property type="match status" value="1"/>
</dbReference>